<feature type="region of interest" description="Disordered" evidence="1">
    <location>
        <begin position="111"/>
        <end position="130"/>
    </location>
</feature>
<reference evidence="2 3" key="1">
    <citation type="journal article" date="2021" name="Elife">
        <title>Chloroplast acquisition without the gene transfer in kleptoplastic sea slugs, Plakobranchus ocellatus.</title>
        <authorList>
            <person name="Maeda T."/>
            <person name="Takahashi S."/>
            <person name="Yoshida T."/>
            <person name="Shimamura S."/>
            <person name="Takaki Y."/>
            <person name="Nagai Y."/>
            <person name="Toyoda A."/>
            <person name="Suzuki Y."/>
            <person name="Arimoto A."/>
            <person name="Ishii H."/>
            <person name="Satoh N."/>
            <person name="Nishiyama T."/>
            <person name="Hasebe M."/>
            <person name="Maruyama T."/>
            <person name="Minagawa J."/>
            <person name="Obokata J."/>
            <person name="Shigenobu S."/>
        </authorList>
    </citation>
    <scope>NUCLEOTIDE SEQUENCE [LARGE SCALE GENOMIC DNA]</scope>
</reference>
<feature type="region of interest" description="Disordered" evidence="1">
    <location>
        <begin position="25"/>
        <end position="102"/>
    </location>
</feature>
<feature type="compositionally biased region" description="Polar residues" evidence="1">
    <location>
        <begin position="91"/>
        <end position="102"/>
    </location>
</feature>
<name>A0AAV4EZE9_9GAST</name>
<proteinExistence type="predicted"/>
<organism evidence="2 3">
    <name type="scientific">Elysia marginata</name>
    <dbReference type="NCBI Taxonomy" id="1093978"/>
    <lineage>
        <taxon>Eukaryota</taxon>
        <taxon>Metazoa</taxon>
        <taxon>Spiralia</taxon>
        <taxon>Lophotrochozoa</taxon>
        <taxon>Mollusca</taxon>
        <taxon>Gastropoda</taxon>
        <taxon>Heterobranchia</taxon>
        <taxon>Euthyneura</taxon>
        <taxon>Panpulmonata</taxon>
        <taxon>Sacoglossa</taxon>
        <taxon>Placobranchoidea</taxon>
        <taxon>Plakobranchidae</taxon>
        <taxon>Elysia</taxon>
    </lineage>
</organism>
<dbReference type="AlphaFoldDB" id="A0AAV4EZE9"/>
<sequence length="130" mass="14639">MDRACSPSKDNVAEYCRALRNRLHSRKRSLLQTGGEGSDYPQTTFLLPRPRDRSPLPQPEAPEDISPGIQRDHHTKALHDGSGKTKPSLPMTVSSDTSPSLQHTLRETAKQHTYTTRNGREIRPPKKFTL</sequence>
<evidence type="ECO:0000313" key="2">
    <source>
        <dbReference type="EMBL" id="GFR65838.1"/>
    </source>
</evidence>
<keyword evidence="3" id="KW-1185">Reference proteome</keyword>
<evidence type="ECO:0000313" key="3">
    <source>
        <dbReference type="Proteomes" id="UP000762676"/>
    </source>
</evidence>
<evidence type="ECO:0000256" key="1">
    <source>
        <dbReference type="SAM" id="MobiDB-lite"/>
    </source>
</evidence>
<protein>
    <submittedName>
        <fullName evidence="2">Uncharacterized protein</fullName>
    </submittedName>
</protein>
<accession>A0AAV4EZE9</accession>
<comment type="caution">
    <text evidence="2">The sequence shown here is derived from an EMBL/GenBank/DDBJ whole genome shotgun (WGS) entry which is preliminary data.</text>
</comment>
<dbReference type="Proteomes" id="UP000762676">
    <property type="component" value="Unassembled WGS sequence"/>
</dbReference>
<dbReference type="EMBL" id="BMAT01000413">
    <property type="protein sequence ID" value="GFR65838.1"/>
    <property type="molecule type" value="Genomic_DNA"/>
</dbReference>
<gene>
    <name evidence="2" type="ORF">ElyMa_000212400</name>
</gene>
<feature type="compositionally biased region" description="Basic and acidic residues" evidence="1">
    <location>
        <begin position="70"/>
        <end position="83"/>
    </location>
</feature>